<keyword evidence="3 8" id="KW-1134">Transmembrane beta strand</keyword>
<name>A0A2S7IGM9_9BACT</name>
<evidence type="ECO:0000256" key="2">
    <source>
        <dbReference type="ARBA" id="ARBA00022448"/>
    </source>
</evidence>
<keyword evidence="14" id="KW-1185">Reference proteome</keyword>
<feature type="region of interest" description="Disordered" evidence="10">
    <location>
        <begin position="1048"/>
        <end position="1068"/>
    </location>
</feature>
<dbReference type="EMBL" id="PTRA01000006">
    <property type="protein sequence ID" value="PQA54570.1"/>
    <property type="molecule type" value="Genomic_DNA"/>
</dbReference>
<dbReference type="Gene3D" id="2.60.40.1120">
    <property type="entry name" value="Carboxypeptidase-like, regulatory domain"/>
    <property type="match status" value="1"/>
</dbReference>
<evidence type="ECO:0000256" key="4">
    <source>
        <dbReference type="ARBA" id="ARBA00022692"/>
    </source>
</evidence>
<proteinExistence type="inferred from homology"/>
<feature type="domain" description="TonB-dependent receptor plug" evidence="12">
    <location>
        <begin position="229"/>
        <end position="336"/>
    </location>
</feature>
<evidence type="ECO:0000256" key="5">
    <source>
        <dbReference type="ARBA" id="ARBA00023077"/>
    </source>
</evidence>
<evidence type="ECO:0000259" key="11">
    <source>
        <dbReference type="Pfam" id="PF00593"/>
    </source>
</evidence>
<keyword evidence="4 8" id="KW-0812">Transmembrane</keyword>
<dbReference type="InterPro" id="IPR036942">
    <property type="entry name" value="Beta-barrel_TonB_sf"/>
</dbReference>
<reference evidence="14" key="1">
    <citation type="submission" date="2018-02" db="EMBL/GenBank/DDBJ databases">
        <title>Genome sequencing of Solimonas sp. HR-BB.</title>
        <authorList>
            <person name="Lee Y."/>
            <person name="Jeon C.O."/>
        </authorList>
    </citation>
    <scope>NUCLEOTIDE SEQUENCE [LARGE SCALE GENOMIC DNA]</scope>
    <source>
        <strain evidence="14">HR-U</strain>
    </source>
</reference>
<dbReference type="InterPro" id="IPR008969">
    <property type="entry name" value="CarboxyPept-like_regulatory"/>
</dbReference>
<dbReference type="SUPFAM" id="SSF49464">
    <property type="entry name" value="Carboxypeptidase regulatory domain-like"/>
    <property type="match status" value="1"/>
</dbReference>
<evidence type="ECO:0000259" key="12">
    <source>
        <dbReference type="Pfam" id="PF07715"/>
    </source>
</evidence>
<comment type="similarity">
    <text evidence="8 9">Belongs to the TonB-dependent receptor family.</text>
</comment>
<dbReference type="InterPro" id="IPR023997">
    <property type="entry name" value="TonB-dep_OMP_SusC/RagA_CS"/>
</dbReference>
<evidence type="ECO:0000256" key="1">
    <source>
        <dbReference type="ARBA" id="ARBA00004571"/>
    </source>
</evidence>
<dbReference type="NCBIfam" id="TIGR04057">
    <property type="entry name" value="SusC_RagA_signa"/>
    <property type="match status" value="1"/>
</dbReference>
<evidence type="ECO:0000256" key="8">
    <source>
        <dbReference type="PROSITE-ProRule" id="PRU01360"/>
    </source>
</evidence>
<dbReference type="Gene3D" id="2.40.170.20">
    <property type="entry name" value="TonB-dependent receptor, beta-barrel domain"/>
    <property type="match status" value="1"/>
</dbReference>
<organism evidence="13 14">
    <name type="scientific">Siphonobacter curvatus</name>
    <dbReference type="NCBI Taxonomy" id="2094562"/>
    <lineage>
        <taxon>Bacteria</taxon>
        <taxon>Pseudomonadati</taxon>
        <taxon>Bacteroidota</taxon>
        <taxon>Cytophagia</taxon>
        <taxon>Cytophagales</taxon>
        <taxon>Cytophagaceae</taxon>
        <taxon>Siphonobacter</taxon>
    </lineage>
</organism>
<evidence type="ECO:0000313" key="13">
    <source>
        <dbReference type="EMBL" id="PQA54570.1"/>
    </source>
</evidence>
<dbReference type="GO" id="GO:0009279">
    <property type="term" value="C:cell outer membrane"/>
    <property type="evidence" value="ECO:0007669"/>
    <property type="project" value="UniProtKB-SubCell"/>
</dbReference>
<comment type="subcellular location">
    <subcellularLocation>
        <location evidence="1 8">Cell outer membrane</location>
        <topology evidence="1 8">Multi-pass membrane protein</topology>
    </subcellularLocation>
</comment>
<evidence type="ECO:0000256" key="10">
    <source>
        <dbReference type="SAM" id="MobiDB-lite"/>
    </source>
</evidence>
<dbReference type="InterPro" id="IPR000531">
    <property type="entry name" value="Beta-barrel_TonB"/>
</dbReference>
<dbReference type="Pfam" id="PF07715">
    <property type="entry name" value="Plug"/>
    <property type="match status" value="1"/>
</dbReference>
<dbReference type="InterPro" id="IPR023996">
    <property type="entry name" value="TonB-dep_OMP_SusC/RagA"/>
</dbReference>
<evidence type="ECO:0000256" key="3">
    <source>
        <dbReference type="ARBA" id="ARBA00022452"/>
    </source>
</evidence>
<keyword evidence="7 8" id="KW-0998">Cell outer membrane</keyword>
<dbReference type="Pfam" id="PF13715">
    <property type="entry name" value="CarbopepD_reg_2"/>
    <property type="match status" value="1"/>
</dbReference>
<dbReference type="PROSITE" id="PS52016">
    <property type="entry name" value="TONB_DEPENDENT_REC_3"/>
    <property type="match status" value="1"/>
</dbReference>
<dbReference type="RefSeq" id="WP_104715692.1">
    <property type="nucleotide sequence ID" value="NZ_PTRA01000006.1"/>
</dbReference>
<evidence type="ECO:0000256" key="7">
    <source>
        <dbReference type="ARBA" id="ARBA00023237"/>
    </source>
</evidence>
<dbReference type="Pfam" id="PF00593">
    <property type="entry name" value="TonB_dep_Rec_b-barrel"/>
    <property type="match status" value="1"/>
</dbReference>
<feature type="domain" description="TonB-dependent receptor-like beta-barrel" evidence="11">
    <location>
        <begin position="545"/>
        <end position="1116"/>
    </location>
</feature>
<comment type="caution">
    <text evidence="13">The sequence shown here is derived from an EMBL/GenBank/DDBJ whole genome shotgun (WGS) entry which is preliminary data.</text>
</comment>
<dbReference type="InterPro" id="IPR012910">
    <property type="entry name" value="Plug_dom"/>
</dbReference>
<evidence type="ECO:0000256" key="6">
    <source>
        <dbReference type="ARBA" id="ARBA00023136"/>
    </source>
</evidence>
<dbReference type="NCBIfam" id="TIGR04056">
    <property type="entry name" value="OMP_RagA_SusC"/>
    <property type="match status" value="1"/>
</dbReference>
<dbReference type="Proteomes" id="UP000239590">
    <property type="component" value="Unassembled WGS sequence"/>
</dbReference>
<dbReference type="OrthoDB" id="9768177at2"/>
<keyword evidence="5 9" id="KW-0798">TonB box</keyword>
<sequence length="1159" mass="126911">MNNRWTLFLYQCLKRTGLPLLLLVTFAGISLARSGLAQEVLHQPVSLNVENQDLKAVLNELSRAARIKFTYVPQVIAVENKVTLKAKHERLDVVLDRLLTPLHISYQVSGQYIVLRKQTPQSSTSNPNQPFETTADRTITGTVTDEKGEAIPGVSVLLKGTQRGTVTDPQGSFRLAVPDESAVLLFSFVGYKSQEIPVGSQTQLSVQLLNDETSLSEVVVVGYGTVRRADVTAAIASVPMNELKDMPVSNAATALQGKIAGVIVQQNNGTPGSTPAIKVRGFGSISAGNTPLIVVDGNIVDPNVFSLLNSNDIESIDVLKDASSAAIYGSKGSNGVILVTTKGGKVGKTRLNLDVFTGVQEVTKKLDVLTSQQFAEFGKEASNNAYLDNVPGASINDPNPARPSSYLRYRYPRGEIFPWLNFDDPAAVAALPDYRYQDLIFRKARISNYQLSVSGGTDKVRYLVSGGYLSQDGIIKKSSLDRYTIRANVDVSVTPKLKVGLTLNPSYKSQQEVQSNGHWADNGIINSALSAMPFAPIYAADGITYSSQTALAAPYNYPGITNPVANINEYNSRYTQTNLLGNSYLEYAFLKDLKYRASANLTYSGYRRNAYRTSRIPLNQLLPPNLAVGTIASDQSISWLFNQIVNYNKTFREVHSLDLLVGMESTRLNYENSDGSASAYANDLVETLNASAGGATSRVSSSARQNASISYFARVNYSYMGKYLANVSVRRDGSSIFGSQNRWGTFPAASLAWRINQENFLKNVSQLSEAKLRLSYGLSGNNAFNNFYPYVATLNSDNYSFNNNLVNGLVPASLANTQLGWEKNQQLDAGLDLGIFSNRIYLVVDYYQRITRDLLLSVNVPSVSGFTTATKNIGKMENKGWEFGLNTRNLTGSLTWNTSANVSFNRNKVLALGPTGDPIKSSSGIGETNITQIGSPIGSFYGYRQIGIFNNQADLDAYPHDATSRPGDVKYEDVNKDGKITADDRTLIGNNQPDFIYSLTNTFSYKGFDLSIALQGTQGGQVLNLSRRFFENLEGNANQITTVLSRWRSPNDPGNGLTPRANARTTGNNNAVSSRWVEDGSYLRIQNVSIGYQLPKPWLDRIGLEQARLYVSGQNLHTWTKYLNYNPEVSNYEGPLTGGVDYGYYPLARTVTIGLNLGF</sequence>
<evidence type="ECO:0000313" key="14">
    <source>
        <dbReference type="Proteomes" id="UP000239590"/>
    </source>
</evidence>
<dbReference type="AlphaFoldDB" id="A0A2S7IGM9"/>
<dbReference type="SUPFAM" id="SSF56935">
    <property type="entry name" value="Porins"/>
    <property type="match status" value="1"/>
</dbReference>
<dbReference type="InterPro" id="IPR037066">
    <property type="entry name" value="Plug_dom_sf"/>
</dbReference>
<gene>
    <name evidence="13" type="ORF">C5O19_22775</name>
</gene>
<evidence type="ECO:0000256" key="9">
    <source>
        <dbReference type="RuleBase" id="RU003357"/>
    </source>
</evidence>
<dbReference type="Gene3D" id="2.170.130.10">
    <property type="entry name" value="TonB-dependent receptor, plug domain"/>
    <property type="match status" value="1"/>
</dbReference>
<protein>
    <submittedName>
        <fullName evidence="13">SusC/RagA family TonB-linked outer membrane protein</fullName>
    </submittedName>
</protein>
<keyword evidence="2 8" id="KW-0813">Transport</keyword>
<keyword evidence="6 8" id="KW-0472">Membrane</keyword>
<accession>A0A2S7IGM9</accession>
<dbReference type="FunFam" id="2.60.40.1120:FF:000003">
    <property type="entry name" value="Outer membrane protein Omp121"/>
    <property type="match status" value="1"/>
</dbReference>
<dbReference type="InterPro" id="IPR039426">
    <property type="entry name" value="TonB-dep_rcpt-like"/>
</dbReference>